<dbReference type="PANTHER" id="PTHR34222:SF99">
    <property type="entry name" value="PROTEIN, PUTATIVE-RELATED"/>
    <property type="match status" value="1"/>
</dbReference>
<dbReference type="Proteomes" id="UP000325577">
    <property type="component" value="Linkage Group LG9"/>
</dbReference>
<dbReference type="PANTHER" id="PTHR34222">
    <property type="entry name" value="GAG_PRE-INTEGRS DOMAIN-CONTAINING PROTEIN"/>
    <property type="match status" value="1"/>
</dbReference>
<reference evidence="2 3" key="1">
    <citation type="submission" date="2019-09" db="EMBL/GenBank/DDBJ databases">
        <title>A chromosome-level genome assembly of the Chinese tupelo Nyssa sinensis.</title>
        <authorList>
            <person name="Yang X."/>
            <person name="Kang M."/>
            <person name="Yang Y."/>
            <person name="Xiong H."/>
            <person name="Wang M."/>
            <person name="Zhang Z."/>
            <person name="Wang Z."/>
            <person name="Wu H."/>
            <person name="Ma T."/>
            <person name="Liu J."/>
            <person name="Xi Z."/>
        </authorList>
    </citation>
    <scope>NUCLEOTIDE SEQUENCE [LARGE SCALE GENOMIC DNA]</scope>
    <source>
        <strain evidence="2">J267</strain>
        <tissue evidence="2">Leaf</tissue>
    </source>
</reference>
<keyword evidence="3" id="KW-1185">Reference proteome</keyword>
<proteinExistence type="predicted"/>
<evidence type="ECO:0000313" key="2">
    <source>
        <dbReference type="EMBL" id="KAA8515365.1"/>
    </source>
</evidence>
<dbReference type="EMBL" id="CM018052">
    <property type="protein sequence ID" value="KAA8515365.1"/>
    <property type="molecule type" value="Genomic_DNA"/>
</dbReference>
<protein>
    <submittedName>
        <fullName evidence="2">Uncharacterized protein</fullName>
    </submittedName>
</protein>
<name>A0A5J4Z9X4_9ASTE</name>
<accession>A0A5J4Z9X4</accession>
<evidence type="ECO:0000256" key="1">
    <source>
        <dbReference type="SAM" id="MobiDB-lite"/>
    </source>
</evidence>
<feature type="compositionally biased region" description="Basic and acidic residues" evidence="1">
    <location>
        <begin position="95"/>
        <end position="106"/>
    </location>
</feature>
<organism evidence="2 3">
    <name type="scientific">Nyssa sinensis</name>
    <dbReference type="NCBI Taxonomy" id="561372"/>
    <lineage>
        <taxon>Eukaryota</taxon>
        <taxon>Viridiplantae</taxon>
        <taxon>Streptophyta</taxon>
        <taxon>Embryophyta</taxon>
        <taxon>Tracheophyta</taxon>
        <taxon>Spermatophyta</taxon>
        <taxon>Magnoliopsida</taxon>
        <taxon>eudicotyledons</taxon>
        <taxon>Gunneridae</taxon>
        <taxon>Pentapetalae</taxon>
        <taxon>asterids</taxon>
        <taxon>Cornales</taxon>
        <taxon>Nyssaceae</taxon>
        <taxon>Nyssa</taxon>
    </lineage>
</organism>
<evidence type="ECO:0000313" key="3">
    <source>
        <dbReference type="Proteomes" id="UP000325577"/>
    </source>
</evidence>
<dbReference type="AlphaFoldDB" id="A0A5J4Z9X4"/>
<gene>
    <name evidence="2" type="ORF">F0562_018405</name>
</gene>
<feature type="region of interest" description="Disordered" evidence="1">
    <location>
        <begin position="87"/>
        <end position="106"/>
    </location>
</feature>
<dbReference type="OrthoDB" id="5544992at2759"/>
<sequence length="189" mass="20905">MHLAYFNSNKPFLLSPKTNNLSAITLHNSKGFGMNLTTFGLYPPVPVVLLMDPLPPINKVFSLILQEERQREVASITHPAMEPAALLSHQTPHPPRNDGKRGPPPFKRERPFCNHCHIHGHTTARCYKLHGYPPGHRLHQPPSANQVSGTDIPTATPQLPFTKEQCEQLLGLLNISSSQPMANHVNAGS</sequence>